<evidence type="ECO:0000313" key="2">
    <source>
        <dbReference type="Proteomes" id="UP000219688"/>
    </source>
</evidence>
<gene>
    <name evidence="1" type="ORF">SAMN05421879_10323</name>
</gene>
<evidence type="ECO:0000313" key="1">
    <source>
        <dbReference type="EMBL" id="SOC54236.1"/>
    </source>
</evidence>
<organism evidence="1 2">
    <name type="scientific">Ornithinimicrobium cerasi</name>
    <dbReference type="NCBI Taxonomy" id="2248773"/>
    <lineage>
        <taxon>Bacteria</taxon>
        <taxon>Bacillati</taxon>
        <taxon>Actinomycetota</taxon>
        <taxon>Actinomycetes</taxon>
        <taxon>Micrococcales</taxon>
        <taxon>Ornithinimicrobiaceae</taxon>
        <taxon>Ornithinimicrobium</taxon>
    </lineage>
</organism>
<protein>
    <submittedName>
        <fullName evidence="1">Uncharacterized protein</fullName>
    </submittedName>
</protein>
<proteinExistence type="predicted"/>
<dbReference type="EMBL" id="OBQK01000003">
    <property type="protein sequence ID" value="SOC54236.1"/>
    <property type="molecule type" value="Genomic_DNA"/>
</dbReference>
<dbReference type="Proteomes" id="UP000219688">
    <property type="component" value="Unassembled WGS sequence"/>
</dbReference>
<dbReference type="AlphaFoldDB" id="A0A285VLZ4"/>
<accession>A0A285VLZ4</accession>
<name>A0A285VLZ4_9MICO</name>
<dbReference type="RefSeq" id="WP_141401430.1">
    <property type="nucleotide sequence ID" value="NZ_OBQK01000003.1"/>
</dbReference>
<keyword evidence="2" id="KW-1185">Reference proteome</keyword>
<sequence>MSTPTTHPSPARPASGRLRAPALVVGVLGLALAGCSSGETVQLTATGGDAAASCIVFDVGTLAGMSPAFAGTVVEVDGSVATLEVDRWYAGGDADRVAITSTAGMEALLGTPTLEVDRRYLITAAGGEVNGCGYSGPATPELESAFEEAFAG</sequence>
<reference evidence="2" key="1">
    <citation type="submission" date="2017-08" db="EMBL/GenBank/DDBJ databases">
        <authorList>
            <person name="Varghese N."/>
            <person name="Submissions S."/>
        </authorList>
    </citation>
    <scope>NUCLEOTIDE SEQUENCE [LARGE SCALE GENOMIC DNA]</scope>
    <source>
        <strain evidence="2">USBA17B2</strain>
    </source>
</reference>